<dbReference type="InterPro" id="IPR027417">
    <property type="entry name" value="P-loop_NTPase"/>
</dbReference>
<feature type="region of interest" description="Disordered" evidence="1">
    <location>
        <begin position="1"/>
        <end position="29"/>
    </location>
</feature>
<dbReference type="InterPro" id="IPR027032">
    <property type="entry name" value="Twinkle-like"/>
</dbReference>
<organism evidence="3 4">
    <name type="scientific">Aminobacter ciceronei</name>
    <dbReference type="NCBI Taxonomy" id="150723"/>
    <lineage>
        <taxon>Bacteria</taxon>
        <taxon>Pseudomonadati</taxon>
        <taxon>Pseudomonadota</taxon>
        <taxon>Alphaproteobacteria</taxon>
        <taxon>Hyphomicrobiales</taxon>
        <taxon>Phyllobacteriaceae</taxon>
        <taxon>Aminobacter</taxon>
    </lineage>
</organism>
<evidence type="ECO:0000313" key="3">
    <source>
        <dbReference type="EMBL" id="MBA9023934.1"/>
    </source>
</evidence>
<accession>A0ABR6CG61</accession>
<dbReference type="Proteomes" id="UP000587524">
    <property type="component" value="Unassembled WGS sequence"/>
</dbReference>
<comment type="caution">
    <text evidence="3">The sequence shown here is derived from an EMBL/GenBank/DDBJ whole genome shotgun (WGS) entry which is preliminary data.</text>
</comment>
<feature type="compositionally biased region" description="Basic and acidic residues" evidence="1">
    <location>
        <begin position="11"/>
        <end position="20"/>
    </location>
</feature>
<reference evidence="3 4" key="1">
    <citation type="submission" date="2020-08" db="EMBL/GenBank/DDBJ databases">
        <title>Genomic Encyclopedia of Type Strains, Phase IV (KMG-IV): sequencing the most valuable type-strain genomes for metagenomic binning, comparative biology and taxonomic classification.</title>
        <authorList>
            <person name="Goeker M."/>
        </authorList>
    </citation>
    <scope>NUCLEOTIDE SEQUENCE [LARGE SCALE GENOMIC DNA]</scope>
    <source>
        <strain evidence="3 4">DSM 17455</strain>
    </source>
</reference>
<dbReference type="PANTHER" id="PTHR12873">
    <property type="entry name" value="T7-LIKE MITOCHONDRIAL DNA HELICASE"/>
    <property type="match status" value="1"/>
</dbReference>
<evidence type="ECO:0000313" key="4">
    <source>
        <dbReference type="Proteomes" id="UP000587524"/>
    </source>
</evidence>
<dbReference type="Gene3D" id="3.40.50.300">
    <property type="entry name" value="P-loop containing nucleotide triphosphate hydrolases"/>
    <property type="match status" value="1"/>
</dbReference>
<dbReference type="PROSITE" id="PS51199">
    <property type="entry name" value="SF4_HELICASE"/>
    <property type="match status" value="1"/>
</dbReference>
<dbReference type="Gene3D" id="3.40.1360.10">
    <property type="match status" value="1"/>
</dbReference>
<evidence type="ECO:0000256" key="1">
    <source>
        <dbReference type="SAM" id="MobiDB-lite"/>
    </source>
</evidence>
<feature type="domain" description="SF4 helicase" evidence="2">
    <location>
        <begin position="312"/>
        <end position="574"/>
    </location>
</feature>
<dbReference type="EC" id="3.6.4.12" evidence="3"/>
<gene>
    <name evidence="3" type="ORF">HNQ97_005967</name>
</gene>
<dbReference type="SUPFAM" id="SSF52540">
    <property type="entry name" value="P-loop containing nucleoside triphosphate hydrolases"/>
    <property type="match status" value="1"/>
</dbReference>
<dbReference type="EMBL" id="JACJHZ010000043">
    <property type="protein sequence ID" value="MBA9023934.1"/>
    <property type="molecule type" value="Genomic_DNA"/>
</dbReference>
<dbReference type="GO" id="GO:0016787">
    <property type="term" value="F:hydrolase activity"/>
    <property type="evidence" value="ECO:0007669"/>
    <property type="project" value="UniProtKB-KW"/>
</dbReference>
<dbReference type="InterPro" id="IPR007694">
    <property type="entry name" value="DNA_helicase_DnaB-like_C"/>
</dbReference>
<keyword evidence="4" id="KW-1185">Reference proteome</keyword>
<dbReference type="Pfam" id="PF03796">
    <property type="entry name" value="DnaB_C"/>
    <property type="match status" value="1"/>
</dbReference>
<dbReference type="RefSeq" id="WP_182575895.1">
    <property type="nucleotide sequence ID" value="NZ_JACJHY010000043.1"/>
</dbReference>
<name>A0ABR6CG61_9HYPH</name>
<protein>
    <submittedName>
        <fullName evidence="3">Twinkle protein</fullName>
        <ecNumber evidence="3">3.6.4.12</ecNumber>
    </submittedName>
</protein>
<dbReference type="SUPFAM" id="SSF56731">
    <property type="entry name" value="DNA primase core"/>
    <property type="match status" value="1"/>
</dbReference>
<dbReference type="InterPro" id="IPR006171">
    <property type="entry name" value="TOPRIM_dom"/>
</dbReference>
<dbReference type="GO" id="GO:0003678">
    <property type="term" value="F:DNA helicase activity"/>
    <property type="evidence" value="ECO:0007669"/>
    <property type="project" value="UniProtKB-EC"/>
</dbReference>
<evidence type="ECO:0000259" key="2">
    <source>
        <dbReference type="PROSITE" id="PS51199"/>
    </source>
</evidence>
<dbReference type="Pfam" id="PF13662">
    <property type="entry name" value="Toprim_4"/>
    <property type="match status" value="1"/>
</dbReference>
<proteinExistence type="predicted"/>
<dbReference type="InterPro" id="IPR034154">
    <property type="entry name" value="TOPRIM_DnaG/twinkle"/>
</dbReference>
<sequence length="583" mass="66212">MTDTSAALAEHGIRLRDHKTGNHKTTCPNCSSTRRKKTDQCLSVTIEDDGRVVWNCHHCGWSGGAGGEGYRPIRERRTYRKPERVENPQRPETLYGWFTKRGITQAVVDQFGIYKTRKWFPQTNVEEDCLAFPYEWQGELRNVKYRTVAKQFRQEKEPEPVFFNADSIAEGEDLIICEGEVDVMSFAVAGFQHVVSLPNGAPSKEEASDKRYEPFGTHWEELVKVRRILIASDMDEPGEMLAQEIARRVGRDRCFRVRMPAGGDVQCKDANECLVDHGIEVLRECVAQAEPWPIDGLHDVEDFAVDVMDLYHGRGPRPLSTGFYELDKAFKYIPGQFIAVTGIPNHGKSRVIDQIAVQTARLRNEKWAMFSPETGEANHVADLCEIWAGQPFYDGPNQRMTESDLSSAMLWLNERIFLLGAVEHTPSIDWLLERARAAVIRYGVTNIVIDPYNEVEASRPEKLTETEFVSQLISKCKRFAKHHGCAVWMVIHPTKMKTTEDGKDPVPGLYDLAGSAHWRNKADAGLVVYRDYENETTFVISKKIRRQPICGRPGSVKFEFIGADRRFRDYPDSYATLGSKDGA</sequence>
<dbReference type="CDD" id="cd01029">
    <property type="entry name" value="TOPRIM_primases"/>
    <property type="match status" value="1"/>
</dbReference>
<keyword evidence="3" id="KW-0378">Hydrolase</keyword>
<dbReference type="PANTHER" id="PTHR12873:SF0">
    <property type="entry name" value="TWINKLE MTDNA HELICASE"/>
    <property type="match status" value="1"/>
</dbReference>